<organism evidence="2 3">
    <name type="scientific">Desulfonema magnum</name>
    <dbReference type="NCBI Taxonomy" id="45655"/>
    <lineage>
        <taxon>Bacteria</taxon>
        <taxon>Pseudomonadati</taxon>
        <taxon>Thermodesulfobacteriota</taxon>
        <taxon>Desulfobacteria</taxon>
        <taxon>Desulfobacterales</taxon>
        <taxon>Desulfococcaceae</taxon>
        <taxon>Desulfonema</taxon>
    </lineage>
</organism>
<protein>
    <submittedName>
        <fullName evidence="2">Phospholipase domain-containing protein</fullName>
    </submittedName>
</protein>
<feature type="domain" description="Phospholipase C/D" evidence="1">
    <location>
        <begin position="6"/>
        <end position="186"/>
    </location>
</feature>
<evidence type="ECO:0000259" key="1">
    <source>
        <dbReference type="Pfam" id="PF00882"/>
    </source>
</evidence>
<accession>A0A975GLT6</accession>
<dbReference type="Proteomes" id="UP000663722">
    <property type="component" value="Chromosome"/>
</dbReference>
<dbReference type="InterPro" id="IPR029002">
    <property type="entry name" value="PLPC/GPLD1"/>
</dbReference>
<gene>
    <name evidence="2" type="ORF">dnm_021300</name>
</gene>
<proteinExistence type="predicted"/>
<sequence length="310" mass="34885">MSGAYTHITLENEMKEPMRLEAIPGFPEDAIIAILDYFKFCELGAVAPDYPYLALETPEAAEWADAMHYTRTGEMIHAGIRHLRETESEAQQKGLAFLLGYSAHVATDVTIHPVVEGIVGPYHENKSGHRICEMNQDVYIFQRLNLGDIGLADHLDSGIGICSDPDDPDQLDPDVLNLWENMLRDVYPDEFEANPPDISKWHLRFRQIVGDIAGSGDMLLPLARHVASGHGLVYPLKDEVDMQYVEDLETPEGPMHFDDLFDKAISNVEGVWSLVARGVLEGDDECFEQIGNWNLDTGRDEDDQLVFWEE</sequence>
<dbReference type="AlphaFoldDB" id="A0A975GLT6"/>
<evidence type="ECO:0000313" key="2">
    <source>
        <dbReference type="EMBL" id="QTA86112.1"/>
    </source>
</evidence>
<dbReference type="RefSeq" id="WP_207681882.1">
    <property type="nucleotide sequence ID" value="NZ_CP061800.1"/>
</dbReference>
<dbReference type="Pfam" id="PF00882">
    <property type="entry name" value="Zn_dep_PLPC"/>
    <property type="match status" value="1"/>
</dbReference>
<reference evidence="2" key="1">
    <citation type="journal article" date="2021" name="Microb. Physiol.">
        <title>Proteogenomic Insights into the Physiology of Marine, Sulfate-Reducing, Filamentous Desulfonema limicola and Desulfonema magnum.</title>
        <authorList>
            <person name="Schnaars V."/>
            <person name="Wohlbrand L."/>
            <person name="Scheve S."/>
            <person name="Hinrichs C."/>
            <person name="Reinhardt R."/>
            <person name="Rabus R."/>
        </authorList>
    </citation>
    <scope>NUCLEOTIDE SEQUENCE</scope>
    <source>
        <strain evidence="2">4be13</strain>
    </source>
</reference>
<name>A0A975GLT6_9BACT</name>
<evidence type="ECO:0000313" key="3">
    <source>
        <dbReference type="Proteomes" id="UP000663722"/>
    </source>
</evidence>
<dbReference type="EMBL" id="CP061800">
    <property type="protein sequence ID" value="QTA86112.1"/>
    <property type="molecule type" value="Genomic_DNA"/>
</dbReference>
<keyword evidence="3" id="KW-1185">Reference proteome</keyword>
<dbReference type="KEGG" id="dmm:dnm_021300"/>